<evidence type="ECO:0000313" key="1">
    <source>
        <dbReference type="Proteomes" id="UP000887579"/>
    </source>
</evidence>
<sequence length="534" mass="59241">MTAEFDSYGNLPYQWKQNGTDDSHKWISEVPGNSNHEEMHSETASSPQSSSGTIGSDVVSNSSPETHTPIVSPVQSLSQEPTNQFEASTAEESVVKQDEAAPKTHQEYYELKVDVAESKDESKIVSNEMLNLPDPDSSNPPTISIGAKFVSFAHFESIFEPWKLQHFHPFRVASSETMRHPDGQQDPIFKYRYIVYHCVHYGTPRMRGNGKRPNQSYLPSGCKAMLRLNFSYNDNSLRITTLHTEHQNHEIGPDHFCGKVRKISPLSEVNSKKDSPRSIKSSPSSKPSPATTQSSSQMPSFPCSPNIQFSSNPSTIQSSNDSAPQKQDIPQEIAASNLSLATMLAAAYSNNNNPGNTFSMFQSSQPCIVPQQIPIVNNNIANSSSNSLAALLSQKENFSSSGNGATPLTNTVNANLPLIYSQPIPTTQQFQSIQDMVKHRDSAFSSLLSQQPQIPNENPLAKLYEAIQKQTLQAAIEQYRMKLVMQEKLQARNEEYRTIMHLLNNGNIPLSNLTAMDRILALLRQVVECIHTSN</sequence>
<accession>A0AC34F9D6</accession>
<organism evidence="1 2">
    <name type="scientific">Panagrolaimus sp. ES5</name>
    <dbReference type="NCBI Taxonomy" id="591445"/>
    <lineage>
        <taxon>Eukaryota</taxon>
        <taxon>Metazoa</taxon>
        <taxon>Ecdysozoa</taxon>
        <taxon>Nematoda</taxon>
        <taxon>Chromadorea</taxon>
        <taxon>Rhabditida</taxon>
        <taxon>Tylenchina</taxon>
        <taxon>Panagrolaimomorpha</taxon>
        <taxon>Panagrolaimoidea</taxon>
        <taxon>Panagrolaimidae</taxon>
        <taxon>Panagrolaimus</taxon>
    </lineage>
</organism>
<dbReference type="Proteomes" id="UP000887579">
    <property type="component" value="Unplaced"/>
</dbReference>
<reference evidence="2" key="1">
    <citation type="submission" date="2022-11" db="UniProtKB">
        <authorList>
            <consortium name="WormBaseParasite"/>
        </authorList>
    </citation>
    <scope>IDENTIFICATION</scope>
</reference>
<name>A0AC34F9D6_9BILA</name>
<proteinExistence type="predicted"/>
<dbReference type="WBParaSite" id="ES5_v2.g13726.t1">
    <property type="protein sequence ID" value="ES5_v2.g13726.t1"/>
    <property type="gene ID" value="ES5_v2.g13726"/>
</dbReference>
<protein>
    <submittedName>
        <fullName evidence="2">Uncharacterized protein</fullName>
    </submittedName>
</protein>
<evidence type="ECO:0000313" key="2">
    <source>
        <dbReference type="WBParaSite" id="ES5_v2.g13726.t1"/>
    </source>
</evidence>